<comment type="caution">
    <text evidence="1">The sequence shown here is derived from an EMBL/GenBank/DDBJ whole genome shotgun (WGS) entry which is preliminary data.</text>
</comment>
<dbReference type="SUPFAM" id="SSF103370">
    <property type="entry name" value="NinB"/>
    <property type="match status" value="1"/>
</dbReference>
<accession>A0A4R6DVI6</accession>
<keyword evidence="2" id="KW-1185">Reference proteome</keyword>
<dbReference type="RefSeq" id="WP_133592631.1">
    <property type="nucleotide sequence ID" value="NZ_SNVV01000012.1"/>
</dbReference>
<dbReference type="InterPro" id="IPR036619">
    <property type="entry name" value="NinB_sf"/>
</dbReference>
<dbReference type="Gene3D" id="1.10.3790.10">
    <property type="entry name" value="NinB"/>
    <property type="match status" value="1"/>
</dbReference>
<name>A0A4R6DVI6_9RHOO</name>
<organism evidence="1 2">
    <name type="scientific">Azoarcus indigens</name>
    <dbReference type="NCBI Taxonomy" id="29545"/>
    <lineage>
        <taxon>Bacteria</taxon>
        <taxon>Pseudomonadati</taxon>
        <taxon>Pseudomonadota</taxon>
        <taxon>Betaproteobacteria</taxon>
        <taxon>Rhodocyclales</taxon>
        <taxon>Zoogloeaceae</taxon>
        <taxon>Azoarcus</taxon>
    </lineage>
</organism>
<dbReference type="Pfam" id="PF05772">
    <property type="entry name" value="NinB"/>
    <property type="match status" value="1"/>
</dbReference>
<dbReference type="AlphaFoldDB" id="A0A4R6DVI6"/>
<proteinExistence type="predicted"/>
<dbReference type="EMBL" id="SNVV01000012">
    <property type="protein sequence ID" value="TDN49187.1"/>
    <property type="molecule type" value="Genomic_DNA"/>
</dbReference>
<evidence type="ECO:0000313" key="1">
    <source>
        <dbReference type="EMBL" id="TDN49187.1"/>
    </source>
</evidence>
<sequence>MSALYREFVLKAEPAWKALAAFVAANARSCIDNGKPLRVIVTAEDRKRNAEQNRFYWGAVLTTIAEQGWVDGRRYDKDVWHEMFARRFGVCDEVVLPDGEIVTRRKSTTQMTVGEFSEYLAKVQAYAASELGVEFD</sequence>
<dbReference type="OrthoDB" id="7018195at2"/>
<dbReference type="InterPro" id="IPR008711">
    <property type="entry name" value="Recombinase_NinB"/>
</dbReference>
<reference evidence="1 2" key="1">
    <citation type="submission" date="2019-03" db="EMBL/GenBank/DDBJ databases">
        <title>Genomic Encyclopedia of Type Strains, Phase IV (KMG-IV): sequencing the most valuable type-strain genomes for metagenomic binning, comparative biology and taxonomic classification.</title>
        <authorList>
            <person name="Goeker M."/>
        </authorList>
    </citation>
    <scope>NUCLEOTIDE SEQUENCE [LARGE SCALE GENOMIC DNA]</scope>
    <source>
        <strain evidence="1 2">DSM 12121</strain>
    </source>
</reference>
<evidence type="ECO:0000313" key="2">
    <source>
        <dbReference type="Proteomes" id="UP000295129"/>
    </source>
</evidence>
<gene>
    <name evidence="1" type="ORF">C7389_11238</name>
</gene>
<dbReference type="Proteomes" id="UP000295129">
    <property type="component" value="Unassembled WGS sequence"/>
</dbReference>
<protein>
    <submittedName>
        <fullName evidence="1">NinB protein</fullName>
    </submittedName>
</protein>